<feature type="domain" description="ABC transmembrane type-1" evidence="14">
    <location>
        <begin position="27"/>
        <end position="304"/>
    </location>
</feature>
<keyword evidence="7" id="KW-0067">ATP-binding</keyword>
<evidence type="ECO:0000256" key="7">
    <source>
        <dbReference type="ARBA" id="ARBA00022840"/>
    </source>
</evidence>
<dbReference type="InterPro" id="IPR011527">
    <property type="entry name" value="ABC1_TM_dom"/>
</dbReference>
<dbReference type="PROSITE" id="PS00211">
    <property type="entry name" value="ABC_TRANSPORTER_1"/>
    <property type="match status" value="1"/>
</dbReference>
<gene>
    <name evidence="15" type="ORF">D4Q52_22020</name>
</gene>
<comment type="function">
    <text evidence="10">Involved in beta-(1--&gt;2)glucan export. Transmembrane domains (TMD) form a pore in the inner membrane and the ATP-binding domain (NBD) is responsible for energy generation.</text>
</comment>
<comment type="similarity">
    <text evidence="2">Belongs to the ABC transporter superfamily.</text>
</comment>
<protein>
    <submittedName>
        <fullName evidence="15">Type I secretion system permease/ATPase</fullName>
    </submittedName>
</protein>
<dbReference type="GO" id="GO:0034040">
    <property type="term" value="F:ATPase-coupled lipid transmembrane transporter activity"/>
    <property type="evidence" value="ECO:0007669"/>
    <property type="project" value="TreeGrafter"/>
</dbReference>
<keyword evidence="5 12" id="KW-0812">Transmembrane</keyword>
<evidence type="ECO:0000256" key="12">
    <source>
        <dbReference type="SAM" id="Phobius"/>
    </source>
</evidence>
<keyword evidence="6" id="KW-0547">Nucleotide-binding</keyword>
<accession>A0A418UYY6</accession>
<dbReference type="RefSeq" id="WP_119858719.1">
    <property type="nucleotide sequence ID" value="NZ_QYYD01000028.1"/>
</dbReference>
<dbReference type="Gene3D" id="3.40.50.300">
    <property type="entry name" value="P-loop containing nucleotide triphosphate hydrolases"/>
    <property type="match status" value="1"/>
</dbReference>
<organism evidence="15 16">
    <name type="scientific">Rhodopseudomonas palustris</name>
    <dbReference type="NCBI Taxonomy" id="1076"/>
    <lineage>
        <taxon>Bacteria</taxon>
        <taxon>Pseudomonadati</taxon>
        <taxon>Pseudomonadota</taxon>
        <taxon>Alphaproteobacteria</taxon>
        <taxon>Hyphomicrobiales</taxon>
        <taxon>Nitrobacteraceae</taxon>
        <taxon>Rhodopseudomonas</taxon>
    </lineage>
</organism>
<name>A0A418UYY6_RHOPL</name>
<dbReference type="InterPro" id="IPR017871">
    <property type="entry name" value="ABC_transporter-like_CS"/>
</dbReference>
<sequence>MIGSRLRLSTLPPAIRAALASIRLPLVAIVVASALINLLMLAGPIFMLQVYDRVLPSRSLSTLSGLLLIVAVLLIIQGVVDSLRSRLLHRISEAIDSGIRDAAFDSTQHAALTRRDGDPLQTLRDLDSVRGFIAGSGLIAVCDLPWTPVYILVCTLFHPLMGLAVAIGALALCAITVATELSTRNPTRALVGLAASRRAAGETAVHHAETVRALGIGARMRQIWTERSDAFLDGQRRVADLNGGFGSASRFLRTALQSGILALGAYLVVRQEATPGVMLAATILSVRALAPIELAIANWRGFIASREAFQRLCAQLNAMPQSAALTELPRPQRSLQVNSVSVTALRTERLVVNNISFQLAAGSAVAIIGPSGSGKSTFARALVGIVPALRGVIRIDGAALAQWDPARLGEAIGYLPQDVALFAGTVAQNIARFAATPDHARIIAAAREAGVHDMILRLPNGYETEVGDGGSMLSGGQRQRVALARALYGDPFLVVLDEPNSNLDTEGEQALLQAIRRVRARGGILVIVAHRPTLLTAVDHLLVLNAGQMQAFGRTEAVLPLLAPKQPAASVAKPAPEKPAAAKPAAPKRRRTPAAAGAST</sequence>
<keyword evidence="4" id="KW-1003">Cell membrane</keyword>
<evidence type="ECO:0000256" key="1">
    <source>
        <dbReference type="ARBA" id="ARBA00004651"/>
    </source>
</evidence>
<dbReference type="PROSITE" id="PS50929">
    <property type="entry name" value="ABC_TM1F"/>
    <property type="match status" value="1"/>
</dbReference>
<dbReference type="PROSITE" id="PS50893">
    <property type="entry name" value="ABC_TRANSPORTER_2"/>
    <property type="match status" value="1"/>
</dbReference>
<feature type="transmembrane region" description="Helical" evidence="12">
    <location>
        <begin position="159"/>
        <end position="178"/>
    </location>
</feature>
<dbReference type="InterPro" id="IPR036640">
    <property type="entry name" value="ABC1_TM_sf"/>
</dbReference>
<evidence type="ECO:0000256" key="8">
    <source>
        <dbReference type="ARBA" id="ARBA00022989"/>
    </source>
</evidence>
<dbReference type="GO" id="GO:0016887">
    <property type="term" value="F:ATP hydrolysis activity"/>
    <property type="evidence" value="ECO:0007669"/>
    <property type="project" value="InterPro"/>
</dbReference>
<evidence type="ECO:0000256" key="11">
    <source>
        <dbReference type="SAM" id="MobiDB-lite"/>
    </source>
</evidence>
<dbReference type="Gene3D" id="1.20.1560.10">
    <property type="entry name" value="ABC transporter type 1, transmembrane domain"/>
    <property type="match status" value="1"/>
</dbReference>
<dbReference type="Pfam" id="PF00664">
    <property type="entry name" value="ABC_membrane"/>
    <property type="match status" value="1"/>
</dbReference>
<dbReference type="GO" id="GO:0030256">
    <property type="term" value="C:type I protein secretion system complex"/>
    <property type="evidence" value="ECO:0007669"/>
    <property type="project" value="InterPro"/>
</dbReference>
<evidence type="ECO:0000256" key="10">
    <source>
        <dbReference type="ARBA" id="ARBA00024722"/>
    </source>
</evidence>
<dbReference type="InterPro" id="IPR003593">
    <property type="entry name" value="AAA+_ATPase"/>
</dbReference>
<evidence type="ECO:0000256" key="6">
    <source>
        <dbReference type="ARBA" id="ARBA00022741"/>
    </source>
</evidence>
<dbReference type="PANTHER" id="PTHR24221:SF248">
    <property type="entry name" value="ABC TRANSPORTER TRANSMEMBRANE REGION"/>
    <property type="match status" value="1"/>
</dbReference>
<feature type="region of interest" description="Disordered" evidence="11">
    <location>
        <begin position="566"/>
        <end position="600"/>
    </location>
</feature>
<comment type="subcellular location">
    <subcellularLocation>
        <location evidence="1">Cell membrane</location>
        <topology evidence="1">Multi-pass membrane protein</topology>
    </subcellularLocation>
</comment>
<evidence type="ECO:0000313" key="16">
    <source>
        <dbReference type="Proteomes" id="UP000285523"/>
    </source>
</evidence>
<proteinExistence type="inferred from homology"/>
<dbReference type="AlphaFoldDB" id="A0A418UYY6"/>
<evidence type="ECO:0000256" key="2">
    <source>
        <dbReference type="ARBA" id="ARBA00005417"/>
    </source>
</evidence>
<dbReference type="GO" id="GO:0030253">
    <property type="term" value="P:protein secretion by the type I secretion system"/>
    <property type="evidence" value="ECO:0007669"/>
    <property type="project" value="InterPro"/>
</dbReference>
<keyword evidence="9 12" id="KW-0472">Membrane</keyword>
<dbReference type="Proteomes" id="UP000285523">
    <property type="component" value="Unassembled WGS sequence"/>
</dbReference>
<dbReference type="PANTHER" id="PTHR24221">
    <property type="entry name" value="ATP-BINDING CASSETTE SUB-FAMILY B"/>
    <property type="match status" value="1"/>
</dbReference>
<dbReference type="EMBL" id="QYYD01000028">
    <property type="protein sequence ID" value="RJF68540.1"/>
    <property type="molecule type" value="Genomic_DNA"/>
</dbReference>
<dbReference type="NCBIfam" id="TIGR01842">
    <property type="entry name" value="type_I_sec_PrtD"/>
    <property type="match status" value="1"/>
</dbReference>
<dbReference type="FunFam" id="3.40.50.300:FF:001444">
    <property type="entry name" value="ABC transporter ATP-binding protein"/>
    <property type="match status" value="1"/>
</dbReference>
<evidence type="ECO:0000256" key="4">
    <source>
        <dbReference type="ARBA" id="ARBA00022475"/>
    </source>
</evidence>
<dbReference type="InterPro" id="IPR003439">
    <property type="entry name" value="ABC_transporter-like_ATP-bd"/>
</dbReference>
<feature type="transmembrane region" description="Helical" evidence="12">
    <location>
        <begin position="26"/>
        <end position="48"/>
    </location>
</feature>
<feature type="transmembrane region" description="Helical" evidence="12">
    <location>
        <begin position="60"/>
        <end position="80"/>
    </location>
</feature>
<evidence type="ECO:0000259" key="13">
    <source>
        <dbReference type="PROSITE" id="PS50893"/>
    </source>
</evidence>
<evidence type="ECO:0000259" key="14">
    <source>
        <dbReference type="PROSITE" id="PS50929"/>
    </source>
</evidence>
<dbReference type="Pfam" id="PF00005">
    <property type="entry name" value="ABC_tran"/>
    <property type="match status" value="1"/>
</dbReference>
<dbReference type="InterPro" id="IPR039421">
    <property type="entry name" value="Type_1_exporter"/>
</dbReference>
<keyword evidence="3" id="KW-0813">Transport</keyword>
<dbReference type="GO" id="GO:0005886">
    <property type="term" value="C:plasma membrane"/>
    <property type="evidence" value="ECO:0007669"/>
    <property type="project" value="UniProtKB-SubCell"/>
</dbReference>
<dbReference type="OrthoDB" id="9808328at2"/>
<dbReference type="GO" id="GO:0005524">
    <property type="term" value="F:ATP binding"/>
    <property type="evidence" value="ECO:0007669"/>
    <property type="project" value="UniProtKB-KW"/>
</dbReference>
<keyword evidence="8 12" id="KW-1133">Transmembrane helix</keyword>
<dbReference type="SUPFAM" id="SSF90123">
    <property type="entry name" value="ABC transporter transmembrane region"/>
    <property type="match status" value="1"/>
</dbReference>
<evidence type="ECO:0000256" key="3">
    <source>
        <dbReference type="ARBA" id="ARBA00022448"/>
    </source>
</evidence>
<dbReference type="InterPro" id="IPR010128">
    <property type="entry name" value="ATPase_T1SS_PrtD-like"/>
</dbReference>
<feature type="compositionally biased region" description="Low complexity" evidence="11">
    <location>
        <begin position="567"/>
        <end position="585"/>
    </location>
</feature>
<dbReference type="InterPro" id="IPR027417">
    <property type="entry name" value="P-loop_NTPase"/>
</dbReference>
<evidence type="ECO:0000256" key="5">
    <source>
        <dbReference type="ARBA" id="ARBA00022692"/>
    </source>
</evidence>
<evidence type="ECO:0000313" key="15">
    <source>
        <dbReference type="EMBL" id="RJF68540.1"/>
    </source>
</evidence>
<dbReference type="GO" id="GO:0140359">
    <property type="term" value="F:ABC-type transporter activity"/>
    <property type="evidence" value="ECO:0007669"/>
    <property type="project" value="InterPro"/>
</dbReference>
<feature type="domain" description="ABC transporter" evidence="13">
    <location>
        <begin position="335"/>
        <end position="571"/>
    </location>
</feature>
<evidence type="ECO:0000256" key="9">
    <source>
        <dbReference type="ARBA" id="ARBA00023136"/>
    </source>
</evidence>
<dbReference type="SUPFAM" id="SSF52540">
    <property type="entry name" value="P-loop containing nucleoside triphosphate hydrolases"/>
    <property type="match status" value="1"/>
</dbReference>
<dbReference type="SMART" id="SM00382">
    <property type="entry name" value="AAA"/>
    <property type="match status" value="1"/>
</dbReference>
<reference evidence="15 16" key="1">
    <citation type="submission" date="2018-09" db="EMBL/GenBank/DDBJ databases">
        <title>Draft genome sequence of Rhodopseudomonas palustris 2.1.18.</title>
        <authorList>
            <person name="Robertson S.L."/>
            <person name="Meyer T.E."/>
            <person name="Kyndt J.A."/>
        </authorList>
    </citation>
    <scope>NUCLEOTIDE SEQUENCE [LARGE SCALE GENOMIC DNA]</scope>
    <source>
        <strain evidence="15 16">2.1.18</strain>
    </source>
</reference>
<comment type="caution">
    <text evidence="15">The sequence shown here is derived from an EMBL/GenBank/DDBJ whole genome shotgun (WGS) entry which is preliminary data.</text>
</comment>